<dbReference type="InterPro" id="IPR012337">
    <property type="entry name" value="RNaseH-like_sf"/>
</dbReference>
<feature type="non-terminal residue" evidence="3">
    <location>
        <position position="236"/>
    </location>
</feature>
<keyword evidence="4" id="KW-1185">Reference proteome</keyword>
<dbReference type="GO" id="GO:0003676">
    <property type="term" value="F:nucleic acid binding"/>
    <property type="evidence" value="ECO:0007669"/>
    <property type="project" value="InterPro"/>
</dbReference>
<dbReference type="Proteomes" id="UP000460435">
    <property type="component" value="Unassembled WGS sequence"/>
</dbReference>
<dbReference type="RefSeq" id="WP_162450565.1">
    <property type="nucleotide sequence ID" value="NZ_WLZY01000004.1"/>
</dbReference>
<evidence type="ECO:0000313" key="4">
    <source>
        <dbReference type="Proteomes" id="UP000460435"/>
    </source>
</evidence>
<dbReference type="SUPFAM" id="SSF53098">
    <property type="entry name" value="Ribonuclease H-like"/>
    <property type="match status" value="1"/>
</dbReference>
<dbReference type="InterPro" id="IPR036397">
    <property type="entry name" value="RNaseH_sf"/>
</dbReference>
<dbReference type="PANTHER" id="PTHR46889:SF4">
    <property type="entry name" value="TRANSPOSASE INSO FOR INSERTION SEQUENCE ELEMENT IS911B-RELATED"/>
    <property type="match status" value="1"/>
</dbReference>
<dbReference type="PANTHER" id="PTHR46889">
    <property type="entry name" value="TRANSPOSASE INSF FOR INSERTION SEQUENCE IS3B-RELATED"/>
    <property type="match status" value="1"/>
</dbReference>
<name>A0A7K3M3E7_9ACTN</name>
<evidence type="ECO:0000256" key="1">
    <source>
        <dbReference type="ARBA" id="ARBA00002286"/>
    </source>
</evidence>
<feature type="domain" description="Integrase catalytic" evidence="2">
    <location>
        <begin position="133"/>
        <end position="236"/>
    </location>
</feature>
<dbReference type="InterPro" id="IPR050900">
    <property type="entry name" value="Transposase_IS3/IS150/IS904"/>
</dbReference>
<dbReference type="InterPro" id="IPR048020">
    <property type="entry name" value="Transpos_IS3"/>
</dbReference>
<reference evidence="3 4" key="1">
    <citation type="submission" date="2019-11" db="EMBL/GenBank/DDBJ databases">
        <authorList>
            <person name="Li X.-J."/>
            <person name="Feng X.-M."/>
        </authorList>
    </citation>
    <scope>NUCLEOTIDE SEQUENCE [LARGE SCALE GENOMIC DNA]</scope>
    <source>
        <strain evidence="3 4">XMNu-373</strain>
    </source>
</reference>
<dbReference type="InterPro" id="IPR001584">
    <property type="entry name" value="Integrase_cat-core"/>
</dbReference>
<dbReference type="Gene3D" id="3.30.420.10">
    <property type="entry name" value="Ribonuclease H-like superfamily/Ribonuclease H"/>
    <property type="match status" value="1"/>
</dbReference>
<evidence type="ECO:0000313" key="3">
    <source>
        <dbReference type="EMBL" id="NDL57844.1"/>
    </source>
</evidence>
<accession>A0A7K3M3E7</accession>
<comment type="caution">
    <text evidence="3">The sequence shown here is derived from an EMBL/GenBank/DDBJ whole genome shotgun (WGS) entry which is preliminary data.</text>
</comment>
<gene>
    <name evidence="3" type="ORF">F7O44_12230</name>
</gene>
<dbReference type="NCBIfam" id="NF033516">
    <property type="entry name" value="transpos_IS3"/>
    <property type="match status" value="1"/>
</dbReference>
<comment type="function">
    <text evidence="1">Involved in the transposition of the insertion sequence.</text>
</comment>
<proteinExistence type="predicted"/>
<dbReference type="GO" id="GO:0015074">
    <property type="term" value="P:DNA integration"/>
    <property type="evidence" value="ECO:0007669"/>
    <property type="project" value="InterPro"/>
</dbReference>
<organism evidence="3 4">
    <name type="scientific">Phytoactinopolyspora mesophila</name>
    <dbReference type="NCBI Taxonomy" id="2650750"/>
    <lineage>
        <taxon>Bacteria</taxon>
        <taxon>Bacillati</taxon>
        <taxon>Actinomycetota</taxon>
        <taxon>Actinomycetes</taxon>
        <taxon>Jiangellales</taxon>
        <taxon>Jiangellaceae</taxon>
        <taxon>Phytoactinopolyspora</taxon>
    </lineage>
</organism>
<protein>
    <submittedName>
        <fullName evidence="3">IS3 family transposase</fullName>
    </submittedName>
</protein>
<dbReference type="Pfam" id="PF00665">
    <property type="entry name" value="rve"/>
    <property type="match status" value="1"/>
</dbReference>
<dbReference type="EMBL" id="WLZY01000004">
    <property type="protein sequence ID" value="NDL57844.1"/>
    <property type="molecule type" value="Genomic_DNA"/>
</dbReference>
<dbReference type="PROSITE" id="PS50994">
    <property type="entry name" value="INTEGRASE"/>
    <property type="match status" value="1"/>
</dbReference>
<dbReference type="InterPro" id="IPR025948">
    <property type="entry name" value="HTH-like_dom"/>
</dbReference>
<dbReference type="AlphaFoldDB" id="A0A7K3M3E7"/>
<evidence type="ECO:0000259" key="2">
    <source>
        <dbReference type="PROSITE" id="PS50994"/>
    </source>
</evidence>
<sequence>MSEKYEFIAGCAATAADGDSADAPSIQKMCTWLKVSKSGFYDWRGRPMSATARRREELAVKIQALFDYNDGVYGYRRIHVELVRGGEQIGAELVRDLMRELGLVPCQPRPYKTTTIRGDTDPVTPDLVNRDFSAERPGVKLVGDITCVRTWEGWLYVSTVIDCFNKEVIGYAMADHMRTELVTEALDMAARNHHLEESCIFHSDRGSQYTSDNYSKKLKQLGMRASLGRTGICYDN</sequence>
<dbReference type="Pfam" id="PF13276">
    <property type="entry name" value="HTH_21"/>
    <property type="match status" value="1"/>
</dbReference>